<accession>B7EG55</accession>
<dbReference type="Proteomes" id="UP000000763">
    <property type="component" value="Chromosome 9"/>
</dbReference>
<reference evidence="1 2" key="1">
    <citation type="journal article" date="2005" name="Nature">
        <title>The map-based sequence of the rice genome.</title>
        <authorList>
            <consortium name="International rice genome sequencing project (IRGSP)"/>
            <person name="Matsumoto T."/>
            <person name="Wu J."/>
            <person name="Kanamori H."/>
            <person name="Katayose Y."/>
            <person name="Fujisawa M."/>
            <person name="Namiki N."/>
            <person name="Mizuno H."/>
            <person name="Yamamoto K."/>
            <person name="Antonio B.A."/>
            <person name="Baba T."/>
            <person name="Sakata K."/>
            <person name="Nagamura Y."/>
            <person name="Aoki H."/>
            <person name="Arikawa K."/>
            <person name="Arita K."/>
            <person name="Bito T."/>
            <person name="Chiden Y."/>
            <person name="Fujitsuka N."/>
            <person name="Fukunaka R."/>
            <person name="Hamada M."/>
            <person name="Harada C."/>
            <person name="Hayashi A."/>
            <person name="Hijishita S."/>
            <person name="Honda M."/>
            <person name="Hosokawa S."/>
            <person name="Ichikawa Y."/>
            <person name="Idonuma A."/>
            <person name="Iijima M."/>
            <person name="Ikeda M."/>
            <person name="Ikeno M."/>
            <person name="Ito K."/>
            <person name="Ito S."/>
            <person name="Ito T."/>
            <person name="Ito Y."/>
            <person name="Ito Y."/>
            <person name="Iwabuchi A."/>
            <person name="Kamiya K."/>
            <person name="Karasawa W."/>
            <person name="Kurita K."/>
            <person name="Katagiri S."/>
            <person name="Kikuta A."/>
            <person name="Kobayashi H."/>
            <person name="Kobayashi N."/>
            <person name="Machita K."/>
            <person name="Maehara T."/>
            <person name="Masukawa M."/>
            <person name="Mizubayashi T."/>
            <person name="Mukai Y."/>
            <person name="Nagasaki H."/>
            <person name="Nagata Y."/>
            <person name="Naito S."/>
            <person name="Nakashima M."/>
            <person name="Nakama Y."/>
            <person name="Nakamichi Y."/>
            <person name="Nakamura M."/>
            <person name="Meguro A."/>
            <person name="Negishi M."/>
            <person name="Ohta I."/>
            <person name="Ohta T."/>
            <person name="Okamoto M."/>
            <person name="Ono N."/>
            <person name="Saji S."/>
            <person name="Sakaguchi M."/>
            <person name="Sakai K."/>
            <person name="Shibata M."/>
            <person name="Shimokawa T."/>
            <person name="Song J."/>
            <person name="Takazaki Y."/>
            <person name="Terasawa K."/>
            <person name="Tsugane M."/>
            <person name="Tsuji K."/>
            <person name="Ueda S."/>
            <person name="Waki K."/>
            <person name="Yamagata H."/>
            <person name="Yamamoto M."/>
            <person name="Yamamoto S."/>
            <person name="Yamane H."/>
            <person name="Yoshiki S."/>
            <person name="Yoshihara R."/>
            <person name="Yukawa K."/>
            <person name="Zhong H."/>
            <person name="Yano M."/>
            <person name="Yuan Q."/>
            <person name="Ouyang S."/>
            <person name="Liu J."/>
            <person name="Jones K.M."/>
            <person name="Gansberger K."/>
            <person name="Moffat K."/>
            <person name="Hill J."/>
            <person name="Bera J."/>
            <person name="Fadrosh D."/>
            <person name="Jin S."/>
            <person name="Johri S."/>
            <person name="Kim M."/>
            <person name="Overton L."/>
            <person name="Reardon M."/>
            <person name="Tsitrin T."/>
            <person name="Vuong H."/>
            <person name="Weaver B."/>
            <person name="Ciecko A."/>
            <person name="Tallon L."/>
            <person name="Jackson J."/>
            <person name="Pai G."/>
            <person name="Aken S.V."/>
            <person name="Utterback T."/>
            <person name="Reidmuller S."/>
            <person name="Feldblyum T."/>
            <person name="Hsiao J."/>
            <person name="Zismann V."/>
            <person name="Iobst S."/>
            <person name="de Vazeille A.R."/>
            <person name="Buell C.R."/>
            <person name="Ying K."/>
            <person name="Li Y."/>
            <person name="Lu T."/>
            <person name="Huang Y."/>
            <person name="Zhao Q."/>
            <person name="Feng Q."/>
            <person name="Zhang L."/>
            <person name="Zhu J."/>
            <person name="Weng Q."/>
            <person name="Mu J."/>
            <person name="Lu Y."/>
            <person name="Fan D."/>
            <person name="Liu Y."/>
            <person name="Guan J."/>
            <person name="Zhang Y."/>
            <person name="Yu S."/>
            <person name="Liu X."/>
            <person name="Zhang Y."/>
            <person name="Hong G."/>
            <person name="Han B."/>
            <person name="Choisne N."/>
            <person name="Demange N."/>
            <person name="Orjeda G."/>
            <person name="Samain S."/>
            <person name="Cattolico L."/>
            <person name="Pelletier E."/>
            <person name="Couloux A."/>
            <person name="Segurens B."/>
            <person name="Wincker P."/>
            <person name="D'Hont A."/>
            <person name="Scarpelli C."/>
            <person name="Weissenbach J."/>
            <person name="Salanoubat M."/>
            <person name="Quetier F."/>
            <person name="Yu Y."/>
            <person name="Kim H.R."/>
            <person name="Rambo T."/>
            <person name="Currie J."/>
            <person name="Collura K."/>
            <person name="Luo M."/>
            <person name="Yang T."/>
            <person name="Ammiraju J.S.S."/>
            <person name="Engler F."/>
            <person name="Soderlund C."/>
            <person name="Wing R.A."/>
            <person name="Palmer L.E."/>
            <person name="de la Bastide M."/>
            <person name="Spiegel L."/>
            <person name="Nascimento L."/>
            <person name="Zutavern T."/>
            <person name="O'Shaughnessy A."/>
            <person name="Dike S."/>
            <person name="Dedhia N."/>
            <person name="Preston R."/>
            <person name="Balija V."/>
            <person name="McCombie W.R."/>
            <person name="Chow T."/>
            <person name="Chen H."/>
            <person name="Chung M."/>
            <person name="Chen C."/>
            <person name="Shaw J."/>
            <person name="Wu H."/>
            <person name="Hsiao K."/>
            <person name="Chao Y."/>
            <person name="Chu M."/>
            <person name="Cheng C."/>
            <person name="Hour A."/>
            <person name="Lee P."/>
            <person name="Lin S."/>
            <person name="Lin Y."/>
            <person name="Liou J."/>
            <person name="Liu S."/>
            <person name="Hsing Y."/>
            <person name="Raghuvanshi S."/>
            <person name="Mohanty A."/>
            <person name="Bharti A.K."/>
            <person name="Gaur A."/>
            <person name="Gupta V."/>
            <person name="Kumar D."/>
            <person name="Ravi V."/>
            <person name="Vij S."/>
            <person name="Kapur A."/>
            <person name="Khurana P."/>
            <person name="Khurana P."/>
            <person name="Khurana J.P."/>
            <person name="Tyagi A.K."/>
            <person name="Gaikwad K."/>
            <person name="Singh A."/>
            <person name="Dalal V."/>
            <person name="Srivastava S."/>
            <person name="Dixit A."/>
            <person name="Pal A.K."/>
            <person name="Ghazi I.A."/>
            <person name="Yadav M."/>
            <person name="Pandit A."/>
            <person name="Bhargava A."/>
            <person name="Sureshbabu K."/>
            <person name="Batra K."/>
            <person name="Sharma T.R."/>
            <person name="Mohapatra T."/>
            <person name="Singh N.K."/>
            <person name="Messing J."/>
            <person name="Nelson A.B."/>
            <person name="Fuks G."/>
            <person name="Kavchok S."/>
            <person name="Keizer G."/>
            <person name="Linton E."/>
            <person name="Llaca V."/>
            <person name="Song R."/>
            <person name="Tanyolac B."/>
            <person name="Young S."/>
            <person name="Ho-Il K."/>
            <person name="Hahn J.H."/>
            <person name="Sangsakoo G."/>
            <person name="Vanavichit A."/>
            <person name="de Mattos Luiz.A.T."/>
            <person name="Zimmer P.D."/>
            <person name="Malone G."/>
            <person name="Dellagostin O."/>
            <person name="de Oliveira A.C."/>
            <person name="Bevan M."/>
            <person name="Bancroft I."/>
            <person name="Minx P."/>
            <person name="Cordum H."/>
            <person name="Wilson R."/>
            <person name="Cheng Z."/>
            <person name="Jin W."/>
            <person name="Jiang J."/>
            <person name="Leong S.A."/>
            <person name="Iwama H."/>
            <person name="Gojobori T."/>
            <person name="Itoh T."/>
            <person name="Niimura Y."/>
            <person name="Fujii Y."/>
            <person name="Habara T."/>
            <person name="Sakai H."/>
            <person name="Sato Y."/>
            <person name="Wilson G."/>
            <person name="Kumar K."/>
            <person name="McCouch S."/>
            <person name="Juretic N."/>
            <person name="Hoen D."/>
            <person name="Wright S."/>
            <person name="Bruskiewich R."/>
            <person name="Bureau T."/>
            <person name="Miyao A."/>
            <person name="Hirochika H."/>
            <person name="Nishikawa T."/>
            <person name="Kadowaki K."/>
            <person name="Sugiura M."/>
            <person name="Burr B."/>
            <person name="Sasaki T."/>
        </authorList>
    </citation>
    <scope>NUCLEOTIDE SEQUENCE [LARGE SCALE GENOMIC DNA]</scope>
    <source>
        <strain evidence="2">cv. Nipponbare</strain>
    </source>
</reference>
<evidence type="ECO:0000313" key="1">
    <source>
        <dbReference type="EMBL" id="BAF25873.1"/>
    </source>
</evidence>
<reference evidence="2" key="2">
    <citation type="journal article" date="2008" name="Nucleic Acids Res.">
        <title>The rice annotation project database (RAP-DB): 2008 update.</title>
        <authorList>
            <consortium name="The rice annotation project (RAP)"/>
        </authorList>
    </citation>
    <scope>GENOME REANNOTATION</scope>
    <source>
        <strain evidence="2">cv. Nipponbare</strain>
    </source>
</reference>
<gene>
    <name evidence="1" type="ordered locus">Os09g0567100</name>
</gene>
<protein>
    <submittedName>
        <fullName evidence="1">Os09g0567100 protein</fullName>
    </submittedName>
</protein>
<evidence type="ECO:0000313" key="2">
    <source>
        <dbReference type="Proteomes" id="UP000000763"/>
    </source>
</evidence>
<dbReference type="KEGG" id="dosa:Os09g0567100"/>
<dbReference type="AlphaFoldDB" id="B7EG55"/>
<proteinExistence type="predicted"/>
<organism evidence="1 2">
    <name type="scientific">Oryza sativa subsp. japonica</name>
    <name type="common">Rice</name>
    <dbReference type="NCBI Taxonomy" id="39947"/>
    <lineage>
        <taxon>Eukaryota</taxon>
        <taxon>Viridiplantae</taxon>
        <taxon>Streptophyta</taxon>
        <taxon>Embryophyta</taxon>
        <taxon>Tracheophyta</taxon>
        <taxon>Spermatophyta</taxon>
        <taxon>Magnoliopsida</taxon>
        <taxon>Liliopsida</taxon>
        <taxon>Poales</taxon>
        <taxon>Poaceae</taxon>
        <taxon>BOP clade</taxon>
        <taxon>Oryzoideae</taxon>
        <taxon>Oryzeae</taxon>
        <taxon>Oryzinae</taxon>
        <taxon>Oryza</taxon>
        <taxon>Oryza sativa</taxon>
    </lineage>
</organism>
<dbReference type="EMBL" id="AP008215">
    <property type="protein sequence ID" value="BAF25873.1"/>
    <property type="molecule type" value="Genomic_DNA"/>
</dbReference>
<sequence>MFFYYKLFYYKILMCFCKKKSVFFSIVVSVYFPHDATALTQPIYAFAYRYTRAQLTICPLGSWLPQLDNGHASPEPNGLMGFSFFYYSLFSPTHFDISWYK</sequence>
<name>B7EG55_ORYSJ</name>